<feature type="chain" id="PRO_5038547713" description="Lipoprotein" evidence="1">
    <location>
        <begin position="23"/>
        <end position="164"/>
    </location>
</feature>
<accession>A0A918D160</accession>
<reference evidence="2" key="1">
    <citation type="journal article" date="2014" name="Int. J. Syst. Evol. Microbiol.">
        <title>Complete genome sequence of Corynebacterium casei LMG S-19264T (=DSM 44701T), isolated from a smear-ripened cheese.</title>
        <authorList>
            <consortium name="US DOE Joint Genome Institute (JGI-PGF)"/>
            <person name="Walter F."/>
            <person name="Albersmeier A."/>
            <person name="Kalinowski J."/>
            <person name="Ruckert C."/>
        </authorList>
    </citation>
    <scope>NUCLEOTIDE SEQUENCE</scope>
    <source>
        <strain evidence="2">JCM 17251</strain>
    </source>
</reference>
<sequence>MKSLLMLVACLFLLGACSSNLGGSNLPKEIPEDFNFVLNYGYEARDIINTYENTYTKNMISNDDKTVEMKFSDEEMQTIYEEMKEADILNSAESASKSQCADPHEINKLKITMNGEIYQREWITSDCDKVPDNKLKNFVEFVHREIIMIKEEYNELPEPSGGYD</sequence>
<protein>
    <recommendedName>
        <fullName evidence="4">Lipoprotein</fullName>
    </recommendedName>
</protein>
<dbReference type="Proteomes" id="UP000624041">
    <property type="component" value="Unassembled WGS sequence"/>
</dbReference>
<keyword evidence="3" id="KW-1185">Reference proteome</keyword>
<proteinExistence type="predicted"/>
<reference evidence="2" key="2">
    <citation type="submission" date="2020-09" db="EMBL/GenBank/DDBJ databases">
        <authorList>
            <person name="Sun Q."/>
            <person name="Ohkuma M."/>
        </authorList>
    </citation>
    <scope>NUCLEOTIDE SEQUENCE</scope>
    <source>
        <strain evidence="2">JCM 17251</strain>
    </source>
</reference>
<organism evidence="2 3">
    <name type="scientific">Oceanobacillus indicireducens</name>
    <dbReference type="NCBI Taxonomy" id="1004261"/>
    <lineage>
        <taxon>Bacteria</taxon>
        <taxon>Bacillati</taxon>
        <taxon>Bacillota</taxon>
        <taxon>Bacilli</taxon>
        <taxon>Bacillales</taxon>
        <taxon>Bacillaceae</taxon>
        <taxon>Oceanobacillus</taxon>
    </lineage>
</organism>
<feature type="signal peptide" evidence="1">
    <location>
        <begin position="1"/>
        <end position="22"/>
    </location>
</feature>
<keyword evidence="1" id="KW-0732">Signal</keyword>
<evidence type="ECO:0000313" key="3">
    <source>
        <dbReference type="Proteomes" id="UP000624041"/>
    </source>
</evidence>
<evidence type="ECO:0000313" key="2">
    <source>
        <dbReference type="EMBL" id="GGN55638.1"/>
    </source>
</evidence>
<gene>
    <name evidence="2" type="ORF">GCM10007971_14620</name>
</gene>
<dbReference type="PROSITE" id="PS51257">
    <property type="entry name" value="PROKAR_LIPOPROTEIN"/>
    <property type="match status" value="1"/>
</dbReference>
<dbReference type="RefSeq" id="WP_188856640.1">
    <property type="nucleotide sequence ID" value="NZ_BMOS01000008.1"/>
</dbReference>
<evidence type="ECO:0008006" key="4">
    <source>
        <dbReference type="Google" id="ProtNLM"/>
    </source>
</evidence>
<name>A0A918D160_9BACI</name>
<comment type="caution">
    <text evidence="2">The sequence shown here is derived from an EMBL/GenBank/DDBJ whole genome shotgun (WGS) entry which is preliminary data.</text>
</comment>
<dbReference type="EMBL" id="BMOS01000008">
    <property type="protein sequence ID" value="GGN55638.1"/>
    <property type="molecule type" value="Genomic_DNA"/>
</dbReference>
<dbReference type="AlphaFoldDB" id="A0A918D160"/>
<evidence type="ECO:0000256" key="1">
    <source>
        <dbReference type="SAM" id="SignalP"/>
    </source>
</evidence>